<dbReference type="PANTHER" id="PTHR48069:SF3">
    <property type="entry name" value="DIHYDROFOLATE REDUCTASE"/>
    <property type="match status" value="1"/>
</dbReference>
<keyword evidence="11" id="KW-1185">Reference proteome</keyword>
<dbReference type="GO" id="GO:0004146">
    <property type="term" value="F:dihydrofolate reductase activity"/>
    <property type="evidence" value="ECO:0007669"/>
    <property type="project" value="UniProtKB-EC"/>
</dbReference>
<reference evidence="10 11" key="1">
    <citation type="submission" date="2009-08" db="EMBL/GenBank/DDBJ databases">
        <title>The Genome Sequence of Spizellomyces punctatus strain DAOM BR117.</title>
        <authorList>
            <consortium name="The Broad Institute Genome Sequencing Platform"/>
            <person name="Russ C."/>
            <person name="Cuomo C."/>
            <person name="Shea T."/>
            <person name="Young S.K."/>
            <person name="Zeng Q."/>
            <person name="Koehrsen M."/>
            <person name="Haas B."/>
            <person name="Borodovsky M."/>
            <person name="Guigo R."/>
            <person name="Alvarado L."/>
            <person name="Berlin A."/>
            <person name="Bochicchio J."/>
            <person name="Borenstein D."/>
            <person name="Chapman S."/>
            <person name="Chen Z."/>
            <person name="Engels R."/>
            <person name="Freedman E."/>
            <person name="Gellesch M."/>
            <person name="Goldberg J."/>
            <person name="Griggs A."/>
            <person name="Gujja S."/>
            <person name="Heiman D."/>
            <person name="Hepburn T."/>
            <person name="Howarth C."/>
            <person name="Jen D."/>
            <person name="Larson L."/>
            <person name="Lewis B."/>
            <person name="Mehta T."/>
            <person name="Park D."/>
            <person name="Pearson M."/>
            <person name="Roberts A."/>
            <person name="Saif S."/>
            <person name="Shenoy N."/>
            <person name="Sisk P."/>
            <person name="Stolte C."/>
            <person name="Sykes S."/>
            <person name="Thomson T."/>
            <person name="Walk T."/>
            <person name="White J."/>
            <person name="Yandava C."/>
            <person name="Burger G."/>
            <person name="Gray M.W."/>
            <person name="Holland P.W.H."/>
            <person name="King N."/>
            <person name="Lang F.B.F."/>
            <person name="Roger A.J."/>
            <person name="Ruiz-Trillo I."/>
            <person name="Lander E."/>
            <person name="Nusbaum C."/>
        </authorList>
    </citation>
    <scope>NUCLEOTIDE SEQUENCE [LARGE SCALE GENOMIC DNA]</scope>
    <source>
        <strain evidence="10 11">DAOM BR117</strain>
    </source>
</reference>
<comment type="similarity">
    <text evidence="7">Belongs to the dihydrofolate reductase family.</text>
</comment>
<dbReference type="PROSITE" id="PS00075">
    <property type="entry name" value="DHFR_1"/>
    <property type="match status" value="1"/>
</dbReference>
<evidence type="ECO:0000256" key="3">
    <source>
        <dbReference type="ARBA" id="ARBA00018886"/>
    </source>
</evidence>
<dbReference type="UniPathway" id="UPA00077">
    <property type="reaction ID" value="UER00158"/>
</dbReference>
<dbReference type="EC" id="1.5.1.3" evidence="2"/>
<keyword evidence="5" id="KW-0521">NADP</keyword>
<dbReference type="eggNOG" id="KOG1324">
    <property type="taxonomic scope" value="Eukaryota"/>
</dbReference>
<dbReference type="Gene3D" id="3.40.430.10">
    <property type="entry name" value="Dihydrofolate Reductase, subunit A"/>
    <property type="match status" value="1"/>
</dbReference>
<dbReference type="GO" id="GO:0046452">
    <property type="term" value="P:dihydrofolate metabolic process"/>
    <property type="evidence" value="ECO:0007669"/>
    <property type="project" value="TreeGrafter"/>
</dbReference>
<keyword evidence="6" id="KW-0560">Oxidoreductase</keyword>
<dbReference type="AlphaFoldDB" id="A0A0L0H4N5"/>
<dbReference type="InterPro" id="IPR001796">
    <property type="entry name" value="DHFR_dom"/>
</dbReference>
<dbReference type="InterPro" id="IPR017925">
    <property type="entry name" value="DHFR_CS"/>
</dbReference>
<dbReference type="GO" id="GO:0005739">
    <property type="term" value="C:mitochondrion"/>
    <property type="evidence" value="ECO:0007669"/>
    <property type="project" value="TreeGrafter"/>
</dbReference>
<comment type="pathway">
    <text evidence="1">Cofactor biosynthesis; tetrahydrofolate biosynthesis; 5,6,7,8-tetrahydrofolate from 7,8-dihydrofolate: step 1/1.</text>
</comment>
<dbReference type="InterPro" id="IPR024072">
    <property type="entry name" value="DHFR-like_dom_sf"/>
</dbReference>
<dbReference type="InParanoid" id="A0A0L0H4N5"/>
<name>A0A0L0H4N5_SPIPD</name>
<evidence type="ECO:0000313" key="10">
    <source>
        <dbReference type="EMBL" id="KNC95876.1"/>
    </source>
</evidence>
<evidence type="ECO:0000256" key="7">
    <source>
        <dbReference type="RuleBase" id="RU004474"/>
    </source>
</evidence>
<dbReference type="GO" id="GO:0046654">
    <property type="term" value="P:tetrahydrofolate biosynthetic process"/>
    <property type="evidence" value="ECO:0007669"/>
    <property type="project" value="UniProtKB-UniPathway"/>
</dbReference>
<dbReference type="OrthoDB" id="414698at2759"/>
<evidence type="ECO:0000256" key="8">
    <source>
        <dbReference type="SAM" id="MobiDB-lite"/>
    </source>
</evidence>
<accession>A0A0L0H4N5</accession>
<dbReference type="OMA" id="QYEFQMW"/>
<dbReference type="EMBL" id="KQ257474">
    <property type="protein sequence ID" value="KNC95876.1"/>
    <property type="molecule type" value="Genomic_DNA"/>
</dbReference>
<dbReference type="CDD" id="cd00209">
    <property type="entry name" value="DHFR"/>
    <property type="match status" value="1"/>
</dbReference>
<dbReference type="InterPro" id="IPR012259">
    <property type="entry name" value="DHFR"/>
</dbReference>
<dbReference type="GO" id="GO:0006730">
    <property type="term" value="P:one-carbon metabolic process"/>
    <property type="evidence" value="ECO:0007669"/>
    <property type="project" value="UniProtKB-KW"/>
</dbReference>
<feature type="region of interest" description="Disordered" evidence="8">
    <location>
        <begin position="46"/>
        <end position="66"/>
    </location>
</feature>
<gene>
    <name evidence="10" type="ORF">SPPG_08740</name>
</gene>
<dbReference type="GeneID" id="27691882"/>
<dbReference type="VEuPathDB" id="FungiDB:SPPG_08740"/>
<evidence type="ECO:0000256" key="6">
    <source>
        <dbReference type="ARBA" id="ARBA00023002"/>
    </source>
</evidence>
<dbReference type="PRINTS" id="PR00070">
    <property type="entry name" value="DHFR"/>
</dbReference>
<dbReference type="STRING" id="645134.A0A0L0H4N5"/>
<protein>
    <recommendedName>
        <fullName evidence="3">Dihydrofolate reductase</fullName>
        <ecNumber evidence="2">1.5.1.3</ecNumber>
    </recommendedName>
</protein>
<dbReference type="Proteomes" id="UP000053201">
    <property type="component" value="Unassembled WGS sequence"/>
</dbReference>
<evidence type="ECO:0000256" key="1">
    <source>
        <dbReference type="ARBA" id="ARBA00004903"/>
    </source>
</evidence>
<feature type="domain" description="DHFR" evidence="9">
    <location>
        <begin position="6"/>
        <end position="219"/>
    </location>
</feature>
<organism evidence="10 11">
    <name type="scientific">Spizellomyces punctatus (strain DAOM BR117)</name>
    <dbReference type="NCBI Taxonomy" id="645134"/>
    <lineage>
        <taxon>Eukaryota</taxon>
        <taxon>Fungi</taxon>
        <taxon>Fungi incertae sedis</taxon>
        <taxon>Chytridiomycota</taxon>
        <taxon>Chytridiomycota incertae sedis</taxon>
        <taxon>Chytridiomycetes</taxon>
        <taxon>Spizellomycetales</taxon>
        <taxon>Spizellomycetaceae</taxon>
        <taxon>Spizellomyces</taxon>
    </lineage>
</organism>
<dbReference type="SUPFAM" id="SSF53597">
    <property type="entry name" value="Dihydrofolate reductase-like"/>
    <property type="match status" value="1"/>
</dbReference>
<dbReference type="PROSITE" id="PS51330">
    <property type="entry name" value="DHFR_2"/>
    <property type="match status" value="1"/>
</dbReference>
<evidence type="ECO:0000256" key="2">
    <source>
        <dbReference type="ARBA" id="ARBA00012856"/>
    </source>
</evidence>
<keyword evidence="4" id="KW-0554">One-carbon metabolism</keyword>
<evidence type="ECO:0000256" key="5">
    <source>
        <dbReference type="ARBA" id="ARBA00022857"/>
    </source>
</evidence>
<proteinExistence type="inferred from homology"/>
<evidence type="ECO:0000313" key="11">
    <source>
        <dbReference type="Proteomes" id="UP000053201"/>
    </source>
</evidence>
<evidence type="ECO:0000256" key="4">
    <source>
        <dbReference type="ARBA" id="ARBA00022563"/>
    </source>
</evidence>
<dbReference type="GO" id="GO:0050661">
    <property type="term" value="F:NADP binding"/>
    <property type="evidence" value="ECO:0007669"/>
    <property type="project" value="InterPro"/>
</dbReference>
<dbReference type="RefSeq" id="XP_016603916.1">
    <property type="nucleotide sequence ID" value="XM_016756894.1"/>
</dbReference>
<dbReference type="Pfam" id="PF00186">
    <property type="entry name" value="DHFR_1"/>
    <property type="match status" value="2"/>
</dbReference>
<dbReference type="PANTHER" id="PTHR48069">
    <property type="entry name" value="DIHYDROFOLATE REDUCTASE"/>
    <property type="match status" value="1"/>
</dbReference>
<sequence>MASKPSLTLIVAALANGGIGVNGSLPWRLPGDMRFFQQVTTFLGRRPDSAFPDDDEPLHDESDKNYRPMNVTIMGRKTWESIPPKFRPLKGRINIVLSSREDVRKDVISQSTPEAPTYAFSALDAALSNVGTIAHTNIFIIGGAQLYATALSHPLCQRIFLTSVQSPTAIECDAFFPSIPKDKFQIASPGELRRIAGSKCPSGTQSEKGFTYEFQLWTRISPSLAKGE</sequence>
<evidence type="ECO:0000259" key="9">
    <source>
        <dbReference type="PROSITE" id="PS51330"/>
    </source>
</evidence>
<dbReference type="GO" id="GO:0046655">
    <property type="term" value="P:folic acid metabolic process"/>
    <property type="evidence" value="ECO:0007669"/>
    <property type="project" value="TreeGrafter"/>
</dbReference>